<evidence type="ECO:0000256" key="4">
    <source>
        <dbReference type="ARBA" id="ARBA00016452"/>
    </source>
</evidence>
<keyword evidence="14" id="KW-1185">Reference proteome</keyword>
<feature type="transmembrane region" description="Helical" evidence="12">
    <location>
        <begin position="34"/>
        <end position="53"/>
    </location>
</feature>
<keyword evidence="10 12" id="KW-1133">Transmembrane helix</keyword>
<evidence type="ECO:0000256" key="2">
    <source>
        <dbReference type="ARBA" id="ARBA00004429"/>
    </source>
</evidence>
<evidence type="ECO:0000313" key="14">
    <source>
        <dbReference type="Proteomes" id="UP000268313"/>
    </source>
</evidence>
<keyword evidence="7" id="KW-0997">Cell inner membrane</keyword>
<evidence type="ECO:0000256" key="9">
    <source>
        <dbReference type="ARBA" id="ARBA00022748"/>
    </source>
</evidence>
<evidence type="ECO:0000256" key="8">
    <source>
        <dbReference type="ARBA" id="ARBA00022692"/>
    </source>
</evidence>
<gene>
    <name evidence="13" type="ORF">D7X32_22790</name>
</gene>
<dbReference type="InterPro" id="IPR003544">
    <property type="entry name" value="Cyt_c_biogenesis_CcmB"/>
</dbReference>
<keyword evidence="11 12" id="KW-0472">Membrane</keyword>
<protein>
    <recommendedName>
        <fullName evidence="4">Heme exporter protein B</fullName>
    </recommendedName>
</protein>
<dbReference type="Pfam" id="PF03379">
    <property type="entry name" value="CcmB"/>
    <property type="match status" value="1"/>
</dbReference>
<dbReference type="AlphaFoldDB" id="A0A3A8K938"/>
<feature type="transmembrane region" description="Helical" evidence="12">
    <location>
        <begin position="65"/>
        <end position="83"/>
    </location>
</feature>
<name>A0A3A8K938_9BACT</name>
<comment type="caution">
    <text evidence="13">The sequence shown here is derived from an EMBL/GenBank/DDBJ whole genome shotgun (WGS) entry which is preliminary data.</text>
</comment>
<dbReference type="Proteomes" id="UP000268313">
    <property type="component" value="Unassembled WGS sequence"/>
</dbReference>
<feature type="transmembrane region" description="Helical" evidence="12">
    <location>
        <begin position="104"/>
        <end position="131"/>
    </location>
</feature>
<dbReference type="OrthoDB" id="9799895at2"/>
<evidence type="ECO:0000256" key="10">
    <source>
        <dbReference type="ARBA" id="ARBA00022989"/>
    </source>
</evidence>
<dbReference type="PANTHER" id="PTHR30070:SF1">
    <property type="entry name" value="CYTOCHROME C BIOGENESIS B-RELATED"/>
    <property type="match status" value="1"/>
</dbReference>
<evidence type="ECO:0000256" key="6">
    <source>
        <dbReference type="ARBA" id="ARBA00022475"/>
    </source>
</evidence>
<comment type="similarity">
    <text evidence="3">Belongs to the CcmB/CycW/HelB family.</text>
</comment>
<evidence type="ECO:0000256" key="5">
    <source>
        <dbReference type="ARBA" id="ARBA00022448"/>
    </source>
</evidence>
<dbReference type="PANTHER" id="PTHR30070">
    <property type="entry name" value="HEME EXPORTER PROTEIN B"/>
    <property type="match status" value="1"/>
</dbReference>
<evidence type="ECO:0000256" key="1">
    <source>
        <dbReference type="ARBA" id="ARBA00002442"/>
    </source>
</evidence>
<organism evidence="13 14">
    <name type="scientific">Corallococcus carmarthensis</name>
    <dbReference type="NCBI Taxonomy" id="2316728"/>
    <lineage>
        <taxon>Bacteria</taxon>
        <taxon>Pseudomonadati</taxon>
        <taxon>Myxococcota</taxon>
        <taxon>Myxococcia</taxon>
        <taxon>Myxococcales</taxon>
        <taxon>Cystobacterineae</taxon>
        <taxon>Myxococcaceae</taxon>
        <taxon>Corallococcus</taxon>
    </lineage>
</organism>
<keyword evidence="8 12" id="KW-0812">Transmembrane</keyword>
<dbReference type="PIRSF" id="PIRSF002764">
    <property type="entry name" value="CcmB"/>
    <property type="match status" value="1"/>
</dbReference>
<accession>A0A3A8K938</accession>
<feature type="transmembrane region" description="Helical" evidence="12">
    <location>
        <begin position="143"/>
        <end position="164"/>
    </location>
</feature>
<dbReference type="EMBL" id="RAWE01000088">
    <property type="protein sequence ID" value="RKH00671.1"/>
    <property type="molecule type" value="Genomic_DNA"/>
</dbReference>
<evidence type="ECO:0000313" key="13">
    <source>
        <dbReference type="EMBL" id="RKH00671.1"/>
    </source>
</evidence>
<dbReference type="PRINTS" id="PR01414">
    <property type="entry name" value="CCMBBIOGNSIS"/>
</dbReference>
<keyword evidence="5" id="KW-0813">Transport</keyword>
<dbReference type="InterPro" id="IPR026031">
    <property type="entry name" value="Cyt_c_CcmB_bac"/>
</dbReference>
<sequence length="234" mass="24977">MSAPKLKRPPGLLATTLVLLRKDLLIEWRTRARLNALVFFAMATLLLFSFALGPDTKLLERNAGGYLWLAILFASVLSLGESFRVETENACLDGVRLAPADARAIFLSKALGNALLLLALSVVLVPVMVALYGVRIVTGVGDLAGILVLGSLALSAPGTVYAAISSNARARDVLLPLLLFPLVIPALLSAAKGTTLILQGDPMQQLGSWQGLLLGFNLIYWGVGFVLFPRVIED</sequence>
<evidence type="ECO:0000256" key="3">
    <source>
        <dbReference type="ARBA" id="ARBA00010544"/>
    </source>
</evidence>
<comment type="function">
    <text evidence="1">Required for the export of heme to the periplasm for the biogenesis of c-type cytochromes.</text>
</comment>
<proteinExistence type="inferred from homology"/>
<dbReference type="GO" id="GO:0005886">
    <property type="term" value="C:plasma membrane"/>
    <property type="evidence" value="ECO:0007669"/>
    <property type="project" value="UniProtKB-SubCell"/>
</dbReference>
<keyword evidence="6" id="KW-1003">Cell membrane</keyword>
<dbReference type="GO" id="GO:1903607">
    <property type="term" value="P:cytochrome c biosynthetic process"/>
    <property type="evidence" value="ECO:0007669"/>
    <property type="project" value="TreeGrafter"/>
</dbReference>
<evidence type="ECO:0000256" key="7">
    <source>
        <dbReference type="ARBA" id="ARBA00022519"/>
    </source>
</evidence>
<keyword evidence="9" id="KW-0201">Cytochrome c-type biogenesis</keyword>
<reference evidence="14" key="1">
    <citation type="submission" date="2018-09" db="EMBL/GenBank/DDBJ databases">
        <authorList>
            <person name="Livingstone P.G."/>
            <person name="Whitworth D.E."/>
        </authorList>
    </citation>
    <scope>NUCLEOTIDE SEQUENCE [LARGE SCALE GENOMIC DNA]</scope>
    <source>
        <strain evidence="14">CA043D</strain>
    </source>
</reference>
<feature type="transmembrane region" description="Helical" evidence="12">
    <location>
        <begin position="173"/>
        <end position="191"/>
    </location>
</feature>
<dbReference type="GO" id="GO:0017004">
    <property type="term" value="P:cytochrome complex assembly"/>
    <property type="evidence" value="ECO:0007669"/>
    <property type="project" value="UniProtKB-KW"/>
</dbReference>
<evidence type="ECO:0000256" key="11">
    <source>
        <dbReference type="ARBA" id="ARBA00023136"/>
    </source>
</evidence>
<dbReference type="GO" id="GO:0015232">
    <property type="term" value="F:heme transmembrane transporter activity"/>
    <property type="evidence" value="ECO:0007669"/>
    <property type="project" value="InterPro"/>
</dbReference>
<evidence type="ECO:0000256" key="12">
    <source>
        <dbReference type="SAM" id="Phobius"/>
    </source>
</evidence>
<comment type="subcellular location">
    <subcellularLocation>
        <location evidence="2">Cell inner membrane</location>
        <topology evidence="2">Multi-pass membrane protein</topology>
    </subcellularLocation>
</comment>
<dbReference type="RefSeq" id="WP_120604676.1">
    <property type="nucleotide sequence ID" value="NZ_JABFJX010000131.1"/>
</dbReference>
<feature type="transmembrane region" description="Helical" evidence="12">
    <location>
        <begin position="211"/>
        <end position="232"/>
    </location>
</feature>